<evidence type="ECO:0000313" key="2">
    <source>
        <dbReference type="Proteomes" id="UP000250186"/>
    </source>
</evidence>
<dbReference type="EMBL" id="LUSW01000013">
    <property type="protein sequence ID" value="RAT34910.1"/>
    <property type="molecule type" value="Genomic_DNA"/>
</dbReference>
<proteinExistence type="predicted"/>
<dbReference type="Gene3D" id="3.30.720.110">
    <property type="match status" value="1"/>
</dbReference>
<dbReference type="RefSeq" id="WP_176222519.1">
    <property type="nucleotide sequence ID" value="NZ_CP065534.1"/>
</dbReference>
<dbReference type="Proteomes" id="UP000250186">
    <property type="component" value="Unassembled WGS sequence"/>
</dbReference>
<sequence>MVENIQVVDELYQRWITLGVQIGQEPKQTVFGKTVVERDIASEPVFQIDEMKRLRSPLLLRQAGFTPLATSAPARRDLASAASR</sequence>
<organism evidence="1 2">
    <name type="scientific">Lonsdalea populi</name>
    <dbReference type="NCBI Taxonomy" id="1172565"/>
    <lineage>
        <taxon>Bacteria</taxon>
        <taxon>Pseudomonadati</taxon>
        <taxon>Pseudomonadota</taxon>
        <taxon>Gammaproteobacteria</taxon>
        <taxon>Enterobacterales</taxon>
        <taxon>Pectobacteriaceae</taxon>
        <taxon>Lonsdalea</taxon>
    </lineage>
</organism>
<dbReference type="GeneID" id="61121647"/>
<accession>A0ABX9EQM5</accession>
<name>A0ABX9EQM5_9GAMM</name>
<gene>
    <name evidence="1" type="ORF">AU492_07195</name>
</gene>
<comment type="caution">
    <text evidence="1">The sequence shown here is derived from an EMBL/GenBank/DDBJ whole genome shotgun (WGS) entry which is preliminary data.</text>
</comment>
<reference evidence="1 2" key="1">
    <citation type="submission" date="2016-02" db="EMBL/GenBank/DDBJ databases">
        <title>Species-wide whole genome sequencing reveals diversity, host range in Lonsdalea quercina.</title>
        <authorList>
            <person name="Li Y."/>
        </authorList>
    </citation>
    <scope>NUCLEOTIDE SEQUENCE [LARGE SCALE GENOMIC DNA]</scope>
    <source>
        <strain evidence="1 2">CFCC 12721</strain>
    </source>
</reference>
<evidence type="ECO:0000313" key="1">
    <source>
        <dbReference type="EMBL" id="RAT34910.1"/>
    </source>
</evidence>
<protein>
    <submittedName>
        <fullName evidence="1">Uncharacterized protein</fullName>
    </submittedName>
</protein>
<keyword evidence="2" id="KW-1185">Reference proteome</keyword>